<reference evidence="1" key="1">
    <citation type="submission" date="2020-04" db="EMBL/GenBank/DDBJ databases">
        <authorList>
            <person name="Chiriac C."/>
            <person name="Salcher M."/>
            <person name="Ghai R."/>
            <person name="Kavagutti S V."/>
        </authorList>
    </citation>
    <scope>NUCLEOTIDE SEQUENCE</scope>
</reference>
<accession>A0A6J5MPX5</accession>
<protein>
    <submittedName>
        <fullName evidence="1">Uncharacterized protein</fullName>
    </submittedName>
</protein>
<sequence>MKDGLSNLKRNEMRFNRIIEQPRALVMRNKHFRKDVRDFNKVLSNLEWFKFNEE</sequence>
<proteinExistence type="predicted"/>
<name>A0A6J5MPX5_9CAUD</name>
<gene>
    <name evidence="1" type="ORF">UFOVP514_45</name>
</gene>
<evidence type="ECO:0000313" key="1">
    <source>
        <dbReference type="EMBL" id="CAB4147777.1"/>
    </source>
</evidence>
<organism evidence="1">
    <name type="scientific">uncultured Caudovirales phage</name>
    <dbReference type="NCBI Taxonomy" id="2100421"/>
    <lineage>
        <taxon>Viruses</taxon>
        <taxon>Duplodnaviria</taxon>
        <taxon>Heunggongvirae</taxon>
        <taxon>Uroviricota</taxon>
        <taxon>Caudoviricetes</taxon>
        <taxon>Peduoviridae</taxon>
        <taxon>Maltschvirus</taxon>
        <taxon>Maltschvirus maltsch</taxon>
    </lineage>
</organism>
<dbReference type="EMBL" id="LR796477">
    <property type="protein sequence ID" value="CAB4147777.1"/>
    <property type="molecule type" value="Genomic_DNA"/>
</dbReference>